<dbReference type="PANTHER" id="PTHR12320">
    <property type="entry name" value="PROTEIN PHOSPHATASE 2C"/>
    <property type="match status" value="1"/>
</dbReference>
<reference evidence="3" key="2">
    <citation type="journal article" date="2024" name="Plant">
        <title>Genomic evolution and insights into agronomic trait innovations of Sesamum species.</title>
        <authorList>
            <person name="Miao H."/>
            <person name="Wang L."/>
            <person name="Qu L."/>
            <person name="Liu H."/>
            <person name="Sun Y."/>
            <person name="Le M."/>
            <person name="Wang Q."/>
            <person name="Wei S."/>
            <person name="Zheng Y."/>
            <person name="Lin W."/>
            <person name="Duan Y."/>
            <person name="Cao H."/>
            <person name="Xiong S."/>
            <person name="Wang X."/>
            <person name="Wei L."/>
            <person name="Li C."/>
            <person name="Ma Q."/>
            <person name="Ju M."/>
            <person name="Zhao R."/>
            <person name="Li G."/>
            <person name="Mu C."/>
            <person name="Tian Q."/>
            <person name="Mei H."/>
            <person name="Zhang T."/>
            <person name="Gao T."/>
            <person name="Zhang H."/>
        </authorList>
    </citation>
    <scope>NUCLEOTIDE SEQUENCE</scope>
    <source>
        <strain evidence="3">3651</strain>
    </source>
</reference>
<sequence length="287" mass="31384">MTAEPAKPHFSDRFLDNVYPNGTAAAAGGRRSESWKNSGTVFLKMSAASIYIPKDNPEKPRGEDAHFICTEEQTIGVADGVGGWAKAGIDGGEYARQLMINSVLALQKEPRFRVNPKRVLEEAFKNTTAQGSSTACIITLSGDKLRAVNVGDSGFMVIRNGEDVVYRSPTQQHYFNCPYQLGNKKDNPSAAVEMEVRVEAGDVIVAGTDGLMDNMHASEIVESLRRGVSEKESMRKQACYMANVALYNSFDRYADTPFSIASRKAGRCRRGGKVDDITVIIARIEDS</sequence>
<feature type="domain" description="PPM-type phosphatase" evidence="2">
    <location>
        <begin position="49"/>
        <end position="284"/>
    </location>
</feature>
<keyword evidence="1" id="KW-0904">Protein phosphatase</keyword>
<dbReference type="PROSITE" id="PS51746">
    <property type="entry name" value="PPM_2"/>
    <property type="match status" value="1"/>
</dbReference>
<keyword evidence="1" id="KW-0460">Magnesium</keyword>
<keyword evidence="1" id="KW-0378">Hydrolase</keyword>
<dbReference type="Gene3D" id="3.60.40.10">
    <property type="entry name" value="PPM-type phosphatase domain"/>
    <property type="match status" value="1"/>
</dbReference>
<comment type="catalytic activity">
    <reaction evidence="1">
        <text>O-phospho-L-threonyl-[protein] + H2O = L-threonyl-[protein] + phosphate</text>
        <dbReference type="Rhea" id="RHEA:47004"/>
        <dbReference type="Rhea" id="RHEA-COMP:11060"/>
        <dbReference type="Rhea" id="RHEA-COMP:11605"/>
        <dbReference type="ChEBI" id="CHEBI:15377"/>
        <dbReference type="ChEBI" id="CHEBI:30013"/>
        <dbReference type="ChEBI" id="CHEBI:43474"/>
        <dbReference type="ChEBI" id="CHEBI:61977"/>
        <dbReference type="EC" id="3.1.3.16"/>
    </reaction>
</comment>
<dbReference type="SMART" id="SM00331">
    <property type="entry name" value="PP2C_SIG"/>
    <property type="match status" value="1"/>
</dbReference>
<dbReference type="EC" id="3.1.3.16" evidence="1"/>
<evidence type="ECO:0000259" key="2">
    <source>
        <dbReference type="PROSITE" id="PS51746"/>
    </source>
</evidence>
<evidence type="ECO:0000313" key="4">
    <source>
        <dbReference type="Proteomes" id="UP001293254"/>
    </source>
</evidence>
<gene>
    <name evidence="3" type="ORF">Salat_2936900</name>
</gene>
<dbReference type="EMBL" id="JACGWO010000013">
    <property type="protein sequence ID" value="KAK4412897.1"/>
    <property type="molecule type" value="Genomic_DNA"/>
</dbReference>
<comment type="caution">
    <text evidence="3">The sequence shown here is derived from an EMBL/GenBank/DDBJ whole genome shotgun (WGS) entry which is preliminary data.</text>
</comment>
<evidence type="ECO:0000256" key="1">
    <source>
        <dbReference type="RuleBase" id="RU366020"/>
    </source>
</evidence>
<dbReference type="InterPro" id="IPR036457">
    <property type="entry name" value="PPM-type-like_dom_sf"/>
</dbReference>
<comment type="similarity">
    <text evidence="1">Belongs to the PP2C family.</text>
</comment>
<reference evidence="3" key="1">
    <citation type="submission" date="2020-06" db="EMBL/GenBank/DDBJ databases">
        <authorList>
            <person name="Li T."/>
            <person name="Hu X."/>
            <person name="Zhang T."/>
            <person name="Song X."/>
            <person name="Zhang H."/>
            <person name="Dai N."/>
            <person name="Sheng W."/>
            <person name="Hou X."/>
            <person name="Wei L."/>
        </authorList>
    </citation>
    <scope>NUCLEOTIDE SEQUENCE</scope>
    <source>
        <strain evidence="3">3651</strain>
        <tissue evidence="3">Leaf</tissue>
    </source>
</reference>
<dbReference type="SUPFAM" id="SSF81606">
    <property type="entry name" value="PP2C-like"/>
    <property type="match status" value="1"/>
</dbReference>
<dbReference type="InterPro" id="IPR001932">
    <property type="entry name" value="PPM-type_phosphatase-like_dom"/>
</dbReference>
<comment type="cofactor">
    <cofactor evidence="1">
        <name>Mn(2+)</name>
        <dbReference type="ChEBI" id="CHEBI:29035"/>
    </cofactor>
</comment>
<dbReference type="GO" id="GO:0046872">
    <property type="term" value="F:metal ion binding"/>
    <property type="evidence" value="ECO:0007669"/>
    <property type="project" value="UniProtKB-UniRule"/>
</dbReference>
<keyword evidence="1" id="KW-0464">Manganese</keyword>
<dbReference type="PANTHER" id="PTHR12320:SF14">
    <property type="entry name" value="PROTEIN PHOSPHATASE"/>
    <property type="match status" value="1"/>
</dbReference>
<keyword evidence="4" id="KW-1185">Reference proteome</keyword>
<dbReference type="SMART" id="SM00332">
    <property type="entry name" value="PP2Cc"/>
    <property type="match status" value="1"/>
</dbReference>
<comment type="catalytic activity">
    <reaction evidence="1">
        <text>O-phospho-L-seryl-[protein] + H2O = L-seryl-[protein] + phosphate</text>
        <dbReference type="Rhea" id="RHEA:20629"/>
        <dbReference type="Rhea" id="RHEA-COMP:9863"/>
        <dbReference type="Rhea" id="RHEA-COMP:11604"/>
        <dbReference type="ChEBI" id="CHEBI:15377"/>
        <dbReference type="ChEBI" id="CHEBI:29999"/>
        <dbReference type="ChEBI" id="CHEBI:43474"/>
        <dbReference type="ChEBI" id="CHEBI:83421"/>
        <dbReference type="EC" id="3.1.3.16"/>
    </reaction>
</comment>
<evidence type="ECO:0000313" key="3">
    <source>
        <dbReference type="EMBL" id="KAK4412897.1"/>
    </source>
</evidence>
<keyword evidence="1" id="KW-0479">Metal-binding</keyword>
<dbReference type="Proteomes" id="UP001293254">
    <property type="component" value="Unassembled WGS sequence"/>
</dbReference>
<dbReference type="AlphaFoldDB" id="A0AAE1XJ48"/>
<name>A0AAE1XJ48_9LAMI</name>
<protein>
    <recommendedName>
        <fullName evidence="1">Protein phosphatase</fullName>
        <ecNumber evidence="1">3.1.3.16</ecNumber>
    </recommendedName>
</protein>
<accession>A0AAE1XJ48</accession>
<proteinExistence type="inferred from homology"/>
<comment type="cofactor">
    <cofactor evidence="1">
        <name>Mg(2+)</name>
        <dbReference type="ChEBI" id="CHEBI:18420"/>
    </cofactor>
</comment>
<organism evidence="3 4">
    <name type="scientific">Sesamum alatum</name>
    <dbReference type="NCBI Taxonomy" id="300844"/>
    <lineage>
        <taxon>Eukaryota</taxon>
        <taxon>Viridiplantae</taxon>
        <taxon>Streptophyta</taxon>
        <taxon>Embryophyta</taxon>
        <taxon>Tracheophyta</taxon>
        <taxon>Spermatophyta</taxon>
        <taxon>Magnoliopsida</taxon>
        <taxon>eudicotyledons</taxon>
        <taxon>Gunneridae</taxon>
        <taxon>Pentapetalae</taxon>
        <taxon>asterids</taxon>
        <taxon>lamiids</taxon>
        <taxon>Lamiales</taxon>
        <taxon>Pedaliaceae</taxon>
        <taxon>Sesamum</taxon>
    </lineage>
</organism>
<dbReference type="InterPro" id="IPR039123">
    <property type="entry name" value="PPTC7"/>
</dbReference>
<dbReference type="Pfam" id="PF13672">
    <property type="entry name" value="PP2C_2"/>
    <property type="match status" value="1"/>
</dbReference>
<dbReference type="GO" id="GO:0004722">
    <property type="term" value="F:protein serine/threonine phosphatase activity"/>
    <property type="evidence" value="ECO:0007669"/>
    <property type="project" value="UniProtKB-EC"/>
</dbReference>